<dbReference type="GO" id="GO:0008270">
    <property type="term" value="F:zinc ion binding"/>
    <property type="evidence" value="ECO:0007669"/>
    <property type="project" value="UniProtKB-KW"/>
</dbReference>
<protein>
    <submittedName>
        <fullName evidence="8">Uncharacterized protein LOC111132745</fullName>
    </submittedName>
</protein>
<feature type="compositionally biased region" description="Polar residues" evidence="5">
    <location>
        <begin position="351"/>
        <end position="362"/>
    </location>
</feature>
<keyword evidence="3" id="KW-0862">Zinc</keyword>
<evidence type="ECO:0000256" key="2">
    <source>
        <dbReference type="ARBA" id="ARBA00022771"/>
    </source>
</evidence>
<dbReference type="Pfam" id="PF13445">
    <property type="entry name" value="zf-RING_UBOX"/>
    <property type="match status" value="1"/>
</dbReference>
<dbReference type="CDD" id="cd16449">
    <property type="entry name" value="RING-HC"/>
    <property type="match status" value="1"/>
</dbReference>
<dbReference type="GO" id="GO:0000209">
    <property type="term" value="P:protein polyubiquitination"/>
    <property type="evidence" value="ECO:0007669"/>
    <property type="project" value="TreeGrafter"/>
</dbReference>
<feature type="compositionally biased region" description="Basic and acidic residues" evidence="5">
    <location>
        <begin position="320"/>
        <end position="329"/>
    </location>
</feature>
<evidence type="ECO:0000259" key="6">
    <source>
        <dbReference type="PROSITE" id="PS50089"/>
    </source>
</evidence>
<dbReference type="GeneID" id="111132745"/>
<feature type="region of interest" description="Disordered" evidence="5">
    <location>
        <begin position="349"/>
        <end position="381"/>
    </location>
</feature>
<dbReference type="PANTHER" id="PTHR24104:SF54">
    <property type="entry name" value="E3 UBIQUITIN-PROTEIN LIGASE TRIM32-LIKE"/>
    <property type="match status" value="1"/>
</dbReference>
<dbReference type="GO" id="GO:0043161">
    <property type="term" value="P:proteasome-mediated ubiquitin-dependent protein catabolic process"/>
    <property type="evidence" value="ECO:0007669"/>
    <property type="project" value="TreeGrafter"/>
</dbReference>
<dbReference type="Gene3D" id="2.120.10.30">
    <property type="entry name" value="TolB, C-terminal domain"/>
    <property type="match status" value="1"/>
</dbReference>
<evidence type="ECO:0000313" key="8">
    <source>
        <dbReference type="RefSeq" id="XP_022336274.1"/>
    </source>
</evidence>
<dbReference type="PROSITE" id="PS50089">
    <property type="entry name" value="ZF_RING_2"/>
    <property type="match status" value="1"/>
</dbReference>
<dbReference type="KEGG" id="cvn:111132745"/>
<dbReference type="InterPro" id="IPR017907">
    <property type="entry name" value="Znf_RING_CS"/>
</dbReference>
<dbReference type="InterPro" id="IPR050952">
    <property type="entry name" value="TRIM-NHL_E3_ligases"/>
</dbReference>
<evidence type="ECO:0000256" key="4">
    <source>
        <dbReference type="PROSITE-ProRule" id="PRU00175"/>
    </source>
</evidence>
<dbReference type="PANTHER" id="PTHR24104">
    <property type="entry name" value="E3 UBIQUITIN-PROTEIN LIGASE NHLRC1-RELATED"/>
    <property type="match status" value="1"/>
</dbReference>
<evidence type="ECO:0000256" key="3">
    <source>
        <dbReference type="ARBA" id="ARBA00022833"/>
    </source>
</evidence>
<dbReference type="GO" id="GO:0061630">
    <property type="term" value="F:ubiquitin protein ligase activity"/>
    <property type="evidence" value="ECO:0007669"/>
    <property type="project" value="TreeGrafter"/>
</dbReference>
<dbReference type="InterPro" id="IPR027370">
    <property type="entry name" value="Znf-RING_euk"/>
</dbReference>
<dbReference type="PROSITE" id="PS00518">
    <property type="entry name" value="ZF_RING_1"/>
    <property type="match status" value="1"/>
</dbReference>
<reference evidence="8" key="1">
    <citation type="submission" date="2025-08" db="UniProtKB">
        <authorList>
            <consortium name="RefSeq"/>
        </authorList>
    </citation>
    <scope>IDENTIFICATION</scope>
    <source>
        <tissue evidence="8">Whole sample</tissue>
    </source>
</reference>
<feature type="compositionally biased region" description="Polar residues" evidence="5">
    <location>
        <begin position="417"/>
        <end position="443"/>
    </location>
</feature>
<dbReference type="SMART" id="SM00184">
    <property type="entry name" value="RING"/>
    <property type="match status" value="1"/>
</dbReference>
<dbReference type="RefSeq" id="XP_022336274.1">
    <property type="nucleotide sequence ID" value="XM_022480566.1"/>
</dbReference>
<dbReference type="OrthoDB" id="6043843at2759"/>
<evidence type="ECO:0000313" key="7">
    <source>
        <dbReference type="Proteomes" id="UP000694844"/>
    </source>
</evidence>
<feature type="region of interest" description="Disordered" evidence="5">
    <location>
        <begin position="303"/>
        <end position="329"/>
    </location>
</feature>
<proteinExistence type="predicted"/>
<dbReference type="Proteomes" id="UP000694844">
    <property type="component" value="Chromosome 5"/>
</dbReference>
<dbReference type="InterPro" id="IPR013083">
    <property type="entry name" value="Znf_RING/FYVE/PHD"/>
</dbReference>
<keyword evidence="2 4" id="KW-0863">Zinc-finger</keyword>
<feature type="compositionally biased region" description="Polar residues" evidence="5">
    <location>
        <begin position="303"/>
        <end position="312"/>
    </location>
</feature>
<keyword evidence="7" id="KW-1185">Reference proteome</keyword>
<organism evidence="7 8">
    <name type="scientific">Crassostrea virginica</name>
    <name type="common">Eastern oyster</name>
    <dbReference type="NCBI Taxonomy" id="6565"/>
    <lineage>
        <taxon>Eukaryota</taxon>
        <taxon>Metazoa</taxon>
        <taxon>Spiralia</taxon>
        <taxon>Lophotrochozoa</taxon>
        <taxon>Mollusca</taxon>
        <taxon>Bivalvia</taxon>
        <taxon>Autobranchia</taxon>
        <taxon>Pteriomorphia</taxon>
        <taxon>Ostreida</taxon>
        <taxon>Ostreoidea</taxon>
        <taxon>Ostreidae</taxon>
        <taxon>Crassostrea</taxon>
    </lineage>
</organism>
<feature type="region of interest" description="Disordered" evidence="5">
    <location>
        <begin position="408"/>
        <end position="443"/>
    </location>
</feature>
<name>A0A8B8E9D5_CRAVI</name>
<dbReference type="InterPro" id="IPR011042">
    <property type="entry name" value="6-blade_b-propeller_TolB-like"/>
</dbReference>
<dbReference type="SUPFAM" id="SSF57850">
    <property type="entry name" value="RING/U-box"/>
    <property type="match status" value="1"/>
</dbReference>
<feature type="domain" description="RING-type" evidence="6">
    <location>
        <begin position="6"/>
        <end position="49"/>
    </location>
</feature>
<dbReference type="AlphaFoldDB" id="A0A8B8E9D5"/>
<evidence type="ECO:0000256" key="5">
    <source>
        <dbReference type="SAM" id="MobiDB-lite"/>
    </source>
</evidence>
<gene>
    <name evidence="8" type="primary">LOC111132745</name>
</gene>
<sequence length="751" mass="82743">MDCLVCPLCNNQFVDPQELECLHVFCKECIERDLLLSQRDGVVVCRLCSQETASQSITKSRVMELALEAAALGHSDEPKDEDGVHEIEGLACELRQELLSITNSESDLSHLKKTDIVEKITNFYQNLIVDLTNYLKEQSSDIIAELEALFDGYERERFVKNGMRERLAGSVESVCKLFSKIYTTRNDTVMDELKQETVRYLSRCRGMISDVGSVQCNVKFLPGDEQRDLVLVTNFGALLSTTVAQEPETNVTHEGGNVYEERMENVLETVIPRHDSVESPSEMTSTEQLLLDVTNSTLETITLQPVISETPPNSNNGSSNEREGNQTELEVREDQIDQSVIGTPAVANDARSASNSTEQMVQPASGGLIGPNNTDAYPEEQPPSYWEAISETEAPQAGSVSLQAFIYNGREGPPQYSPRQPGSFSSGVPSRPSQRNRISQNSRVNLPTLNTVHTSNPLQYATHTRSIRTQLPDDVRSGPIVGIAWMQDKLVLVDRFNSKIKLFKETGEFLHSLKFVDDEPWDVCAVNVIETFNYPSTCAATVPRQRLIMIIQIAGGRTLLINHRIATRKGYACIAYDQKNGCIVCGVSSPFGTSGIDVINTAGVLLAQYPLPPRVLVRSIDVSIKDTIIISDWRNNNITFLSKTGTAIGHYSGSEQCPLVEPVGTCTDGRGFLFVADSKSNTIHILTLEGTLYGTVKSSCPIIRPKEINVRLDGPPMLAVSHGSMYVEIFNLFESSQANPTATPSAPAIHA</sequence>
<dbReference type="SUPFAM" id="SSF101898">
    <property type="entry name" value="NHL repeat"/>
    <property type="match status" value="1"/>
</dbReference>
<accession>A0A8B8E9D5</accession>
<dbReference type="Gene3D" id="3.30.40.10">
    <property type="entry name" value="Zinc/RING finger domain, C3HC4 (zinc finger)"/>
    <property type="match status" value="1"/>
</dbReference>
<dbReference type="InterPro" id="IPR001841">
    <property type="entry name" value="Znf_RING"/>
</dbReference>
<keyword evidence="1" id="KW-0479">Metal-binding</keyword>
<evidence type="ECO:0000256" key="1">
    <source>
        <dbReference type="ARBA" id="ARBA00022723"/>
    </source>
</evidence>